<evidence type="ECO:0000256" key="2">
    <source>
        <dbReference type="PROSITE-ProRule" id="PRU00708"/>
    </source>
</evidence>
<dbReference type="InterPro" id="IPR046960">
    <property type="entry name" value="PPR_At4g14850-like_plant"/>
</dbReference>
<gene>
    <name evidence="3" type="primary">PCMP-E46</name>
    <name evidence="3" type="ORF">KSP39_PZI021261</name>
</gene>
<proteinExistence type="predicted"/>
<dbReference type="PANTHER" id="PTHR47926">
    <property type="entry name" value="PENTATRICOPEPTIDE REPEAT-CONTAINING PROTEIN"/>
    <property type="match status" value="1"/>
</dbReference>
<sequence>MQFYDPFNPPEKLSAYLRGTRAADPRSVHGLAVKLGCLLSSTFLSNNLLNAYRLTSATTDAHHLFDEIPHPNAVTWSTINSAYSHAGRINDVISVFRRMQHLSISPNNFVFASILTGCANTRDILAGIQIHGSSFKFGFAQDTFVSGAMIDMYAKCGLAEESRRVFDDTPEKDAVSYTTMITCLENCNHHDSSRPVFELFKEMIVRRIWPVGMTFAIVLKVFDDPKKIRQAAQVHGFMVKIGTEVDDVLGTGLISMYGRCGGLEEAVRIFDRTENDVVSWTSLIVAYTQNGYYKKAAYLFQRMMKEKIEIDSFVVASMIKVFSALEDVNKGKEIHAFAIINDFVSDVSVDNSLITLYGRCRETIMAEKVFHFMKVRDAISWTAMMTCYSQNEHGRKAFLLFFHMLCEGQKLPIFSIVSAIQACSSMVSLDAGERMHARIKKMGFDANLSVENSLITMYAKCGSINSAFSVFDYMAEKDIVSWNAMIMGFAQHGWVKEALILFAEMRREEIKPDEFTFIGILISCGRAGLVAEGWEYFNMMTEEYGLEPTMVHYGCMVDLLGRSNKLGEAMDFISSMPFEPDSLVWEAMLAACKVHGDVELVKYAAKKILEMEPEDASPYISLSTMDAFMGSWDSKVSNREKVKSQGLSKEPGKSWVDVHIWSKYLETWEFD</sequence>
<dbReference type="PROSITE" id="PS51375">
    <property type="entry name" value="PPR"/>
    <property type="match status" value="3"/>
</dbReference>
<evidence type="ECO:0000256" key="1">
    <source>
        <dbReference type="ARBA" id="ARBA00022737"/>
    </source>
</evidence>
<feature type="repeat" description="PPR" evidence="2">
    <location>
        <begin position="478"/>
        <end position="512"/>
    </location>
</feature>
<dbReference type="NCBIfam" id="TIGR00756">
    <property type="entry name" value="PPR"/>
    <property type="match status" value="5"/>
</dbReference>
<feature type="repeat" description="PPR" evidence="2">
    <location>
        <begin position="72"/>
        <end position="106"/>
    </location>
</feature>
<dbReference type="InterPro" id="IPR046848">
    <property type="entry name" value="E_motif"/>
</dbReference>
<dbReference type="EMBL" id="JBBWWQ010000019">
    <property type="protein sequence ID" value="KAK8918599.1"/>
    <property type="molecule type" value="Genomic_DNA"/>
</dbReference>
<dbReference type="Gene3D" id="1.25.40.10">
    <property type="entry name" value="Tetratricopeptide repeat domain"/>
    <property type="match status" value="5"/>
</dbReference>
<keyword evidence="4" id="KW-1185">Reference proteome</keyword>
<comment type="caution">
    <text evidence="3">The sequence shown here is derived from an EMBL/GenBank/DDBJ whole genome shotgun (WGS) entry which is preliminary data.</text>
</comment>
<dbReference type="Proteomes" id="UP001418222">
    <property type="component" value="Unassembled WGS sequence"/>
</dbReference>
<dbReference type="InterPro" id="IPR002885">
    <property type="entry name" value="PPR_rpt"/>
</dbReference>
<feature type="repeat" description="PPR" evidence="2">
    <location>
        <begin position="276"/>
        <end position="310"/>
    </location>
</feature>
<reference evidence="3 4" key="1">
    <citation type="journal article" date="2022" name="Nat. Plants">
        <title>Genomes of leafy and leafless Platanthera orchids illuminate the evolution of mycoheterotrophy.</title>
        <authorList>
            <person name="Li M.H."/>
            <person name="Liu K.W."/>
            <person name="Li Z."/>
            <person name="Lu H.C."/>
            <person name="Ye Q.L."/>
            <person name="Zhang D."/>
            <person name="Wang J.Y."/>
            <person name="Li Y.F."/>
            <person name="Zhong Z.M."/>
            <person name="Liu X."/>
            <person name="Yu X."/>
            <person name="Liu D.K."/>
            <person name="Tu X.D."/>
            <person name="Liu B."/>
            <person name="Hao Y."/>
            <person name="Liao X.Y."/>
            <person name="Jiang Y.T."/>
            <person name="Sun W.H."/>
            <person name="Chen J."/>
            <person name="Chen Y.Q."/>
            <person name="Ai Y."/>
            <person name="Zhai J.W."/>
            <person name="Wu S.S."/>
            <person name="Zhou Z."/>
            <person name="Hsiao Y.Y."/>
            <person name="Wu W.L."/>
            <person name="Chen Y.Y."/>
            <person name="Lin Y.F."/>
            <person name="Hsu J.L."/>
            <person name="Li C.Y."/>
            <person name="Wang Z.W."/>
            <person name="Zhao X."/>
            <person name="Zhong W.Y."/>
            <person name="Ma X.K."/>
            <person name="Ma L."/>
            <person name="Huang J."/>
            <person name="Chen G.Z."/>
            <person name="Huang M.Z."/>
            <person name="Huang L."/>
            <person name="Peng D.H."/>
            <person name="Luo Y.B."/>
            <person name="Zou S.Q."/>
            <person name="Chen S.P."/>
            <person name="Lan S."/>
            <person name="Tsai W.C."/>
            <person name="Van de Peer Y."/>
            <person name="Liu Z.J."/>
        </authorList>
    </citation>
    <scope>NUCLEOTIDE SEQUENCE [LARGE SCALE GENOMIC DNA]</scope>
    <source>
        <strain evidence="3">Lor287</strain>
    </source>
</reference>
<dbReference type="GO" id="GO:0003723">
    <property type="term" value="F:RNA binding"/>
    <property type="evidence" value="ECO:0007669"/>
    <property type="project" value="InterPro"/>
</dbReference>
<evidence type="ECO:0000313" key="3">
    <source>
        <dbReference type="EMBL" id="KAK8918599.1"/>
    </source>
</evidence>
<accession>A0AAP0FVN1</accession>
<dbReference type="InterPro" id="IPR011990">
    <property type="entry name" value="TPR-like_helical_dom_sf"/>
</dbReference>
<dbReference type="PANTHER" id="PTHR47926:SF443">
    <property type="entry name" value="PENTATRICOPEPTIDE REPEAT-CONTAINING PROTEIN"/>
    <property type="match status" value="1"/>
</dbReference>
<dbReference type="Pfam" id="PF13041">
    <property type="entry name" value="PPR_2"/>
    <property type="match status" value="3"/>
</dbReference>
<dbReference type="Pfam" id="PF20431">
    <property type="entry name" value="E_motif"/>
    <property type="match status" value="1"/>
</dbReference>
<dbReference type="Pfam" id="PF01535">
    <property type="entry name" value="PPR"/>
    <property type="match status" value="5"/>
</dbReference>
<evidence type="ECO:0000313" key="4">
    <source>
        <dbReference type="Proteomes" id="UP001418222"/>
    </source>
</evidence>
<dbReference type="GO" id="GO:0009451">
    <property type="term" value="P:RNA modification"/>
    <property type="evidence" value="ECO:0007669"/>
    <property type="project" value="InterPro"/>
</dbReference>
<organism evidence="3 4">
    <name type="scientific">Platanthera zijinensis</name>
    <dbReference type="NCBI Taxonomy" id="2320716"/>
    <lineage>
        <taxon>Eukaryota</taxon>
        <taxon>Viridiplantae</taxon>
        <taxon>Streptophyta</taxon>
        <taxon>Embryophyta</taxon>
        <taxon>Tracheophyta</taxon>
        <taxon>Spermatophyta</taxon>
        <taxon>Magnoliopsida</taxon>
        <taxon>Liliopsida</taxon>
        <taxon>Asparagales</taxon>
        <taxon>Orchidaceae</taxon>
        <taxon>Orchidoideae</taxon>
        <taxon>Orchideae</taxon>
        <taxon>Orchidinae</taxon>
        <taxon>Platanthera</taxon>
    </lineage>
</organism>
<keyword evidence="1" id="KW-0677">Repeat</keyword>
<dbReference type="FunFam" id="1.25.40.10:FF:000351">
    <property type="entry name" value="Pentatricopeptide repeat-containing protein"/>
    <property type="match status" value="1"/>
</dbReference>
<dbReference type="AlphaFoldDB" id="A0AAP0FVN1"/>
<protein>
    <submittedName>
        <fullName evidence="3">Pentatricopeptide repeat-containing protein</fullName>
    </submittedName>
</protein>
<name>A0AAP0FVN1_9ASPA</name>
<dbReference type="FunFam" id="1.25.40.10:FF:001093">
    <property type="entry name" value="Pentatricopeptide repeat-containing protein At2g34400"/>
    <property type="match status" value="1"/>
</dbReference>